<dbReference type="GO" id="GO:0005975">
    <property type="term" value="P:carbohydrate metabolic process"/>
    <property type="evidence" value="ECO:0007669"/>
    <property type="project" value="InterPro"/>
</dbReference>
<reference evidence="3 4" key="1">
    <citation type="submission" date="2019-05" db="EMBL/GenBank/DDBJ databases">
        <title>Another draft genome of Portunus trituberculatus and its Hox gene families provides insights of decapod evolution.</title>
        <authorList>
            <person name="Jeong J.-H."/>
            <person name="Song I."/>
            <person name="Kim S."/>
            <person name="Choi T."/>
            <person name="Kim D."/>
            <person name="Ryu S."/>
            <person name="Kim W."/>
        </authorList>
    </citation>
    <scope>NUCLEOTIDE SEQUENCE [LARGE SCALE GENOMIC DNA]</scope>
    <source>
        <tissue evidence="3">Muscle</tissue>
    </source>
</reference>
<name>A0A5B7I1G2_PORTR</name>
<feature type="domain" description="GH18" evidence="2">
    <location>
        <begin position="1"/>
        <end position="94"/>
    </location>
</feature>
<dbReference type="PROSITE" id="PS51910">
    <property type="entry name" value="GH18_2"/>
    <property type="match status" value="1"/>
</dbReference>
<accession>A0A5B7I1G2</accession>
<keyword evidence="4" id="KW-1185">Reference proteome</keyword>
<feature type="compositionally biased region" description="Low complexity" evidence="1">
    <location>
        <begin position="94"/>
        <end position="127"/>
    </location>
</feature>
<protein>
    <recommendedName>
        <fullName evidence="2">GH18 domain-containing protein</fullName>
    </recommendedName>
</protein>
<dbReference type="InterPro" id="IPR017853">
    <property type="entry name" value="GH"/>
</dbReference>
<evidence type="ECO:0000259" key="2">
    <source>
        <dbReference type="PROSITE" id="PS51910"/>
    </source>
</evidence>
<organism evidence="3 4">
    <name type="scientific">Portunus trituberculatus</name>
    <name type="common">Swimming crab</name>
    <name type="synonym">Neptunus trituberculatus</name>
    <dbReference type="NCBI Taxonomy" id="210409"/>
    <lineage>
        <taxon>Eukaryota</taxon>
        <taxon>Metazoa</taxon>
        <taxon>Ecdysozoa</taxon>
        <taxon>Arthropoda</taxon>
        <taxon>Crustacea</taxon>
        <taxon>Multicrustacea</taxon>
        <taxon>Malacostraca</taxon>
        <taxon>Eumalacostraca</taxon>
        <taxon>Eucarida</taxon>
        <taxon>Decapoda</taxon>
        <taxon>Pleocyemata</taxon>
        <taxon>Brachyura</taxon>
        <taxon>Eubrachyura</taxon>
        <taxon>Portunoidea</taxon>
        <taxon>Portunidae</taxon>
        <taxon>Portuninae</taxon>
        <taxon>Portunus</taxon>
    </lineage>
</organism>
<feature type="region of interest" description="Disordered" evidence="1">
    <location>
        <begin position="162"/>
        <end position="188"/>
    </location>
</feature>
<evidence type="ECO:0000256" key="1">
    <source>
        <dbReference type="SAM" id="MobiDB-lite"/>
    </source>
</evidence>
<gene>
    <name evidence="3" type="ORF">E2C01_072009</name>
</gene>
<dbReference type="AlphaFoldDB" id="A0A5B7I1G2"/>
<feature type="region of interest" description="Disordered" evidence="1">
    <location>
        <begin position="93"/>
        <end position="133"/>
    </location>
</feature>
<dbReference type="Proteomes" id="UP000324222">
    <property type="component" value="Unassembled WGS sequence"/>
</dbReference>
<dbReference type="InterPro" id="IPR001223">
    <property type="entry name" value="Glyco_hydro18_cat"/>
</dbReference>
<comment type="caution">
    <text evidence="3">The sequence shown here is derived from an EMBL/GenBank/DDBJ whole genome shotgun (WGS) entry which is preliminary data.</text>
</comment>
<proteinExistence type="predicted"/>
<evidence type="ECO:0000313" key="4">
    <source>
        <dbReference type="Proteomes" id="UP000324222"/>
    </source>
</evidence>
<dbReference type="SUPFAM" id="SSF51445">
    <property type="entry name" value="(Trans)glycosidases"/>
    <property type="match status" value="1"/>
</dbReference>
<dbReference type="EMBL" id="VSRR010046120">
    <property type="protein sequence ID" value="MPC77552.1"/>
    <property type="molecule type" value="Genomic_DNA"/>
</dbReference>
<dbReference type="Gene3D" id="3.20.20.80">
    <property type="entry name" value="Glycosidases"/>
    <property type="match status" value="1"/>
</dbReference>
<evidence type="ECO:0000313" key="3">
    <source>
        <dbReference type="EMBL" id="MPC77552.1"/>
    </source>
</evidence>
<sequence>MVLISCGGSYWCFEVYFQGWSDSLTWNFRQQWLEDALSCCLVSQPPSPRQAEYANMRGLAGVMIWDVTTDDFGNYCQEGRNPLITAVSNALQGTTTTTTTTTRPSTTTSTTTPTPKPTQQTETKIQTNIPSRQNAAKEFTLSPCIVRFSGRMHCPWDFTTTRGTTTATPRRVEDESTTSQTAYPWQAW</sequence>
<feature type="compositionally biased region" description="Polar residues" evidence="1">
    <location>
        <begin position="177"/>
        <end position="188"/>
    </location>
</feature>